<dbReference type="PATRIC" id="fig|742738.3.peg.4143"/>
<dbReference type="PROSITE" id="PS51186">
    <property type="entry name" value="GNAT"/>
    <property type="match status" value="1"/>
</dbReference>
<evidence type="ECO:0000259" key="5">
    <source>
        <dbReference type="PROSITE" id="PS51186"/>
    </source>
</evidence>
<feature type="domain" description="N-acetyltransferase" evidence="5">
    <location>
        <begin position="14"/>
        <end position="182"/>
    </location>
</feature>
<dbReference type="EMBL" id="ADLO01000125">
    <property type="protein sequence ID" value="KGF52485.1"/>
    <property type="molecule type" value="Genomic_DNA"/>
</dbReference>
<dbReference type="PANTHER" id="PTHR43792">
    <property type="entry name" value="GNAT FAMILY, PUTATIVE (AFU_ORTHOLOGUE AFUA_3G00765)-RELATED-RELATED"/>
    <property type="match status" value="1"/>
</dbReference>
<dbReference type="GO" id="GO:0005737">
    <property type="term" value="C:cytoplasm"/>
    <property type="evidence" value="ECO:0007669"/>
    <property type="project" value="TreeGrafter"/>
</dbReference>
<keyword evidence="7" id="KW-1185">Reference proteome</keyword>
<dbReference type="Gene3D" id="3.40.630.30">
    <property type="match status" value="1"/>
</dbReference>
<comment type="caution">
    <text evidence="6">The sequence shown here is derived from an EMBL/GenBank/DDBJ whole genome shotgun (WGS) entry which is preliminary data.</text>
</comment>
<accession>A0A096B064</accession>
<comment type="similarity">
    <text evidence="3">Belongs to the acetyltransferase family. RimJ subfamily.</text>
</comment>
<feature type="signal peptide" evidence="4">
    <location>
        <begin position="1"/>
        <end position="21"/>
    </location>
</feature>
<dbReference type="Proteomes" id="UP000029585">
    <property type="component" value="Unassembled WGS sequence"/>
</dbReference>
<gene>
    <name evidence="6" type="ORF">HMPREF9460_04023</name>
</gene>
<dbReference type="InterPro" id="IPR051531">
    <property type="entry name" value="N-acetyltransferase"/>
</dbReference>
<evidence type="ECO:0000313" key="7">
    <source>
        <dbReference type="Proteomes" id="UP000029585"/>
    </source>
</evidence>
<organism evidence="6 7">
    <name type="scientific">Flavonifractor plautii 1_3_50AFAA</name>
    <dbReference type="NCBI Taxonomy" id="742738"/>
    <lineage>
        <taxon>Bacteria</taxon>
        <taxon>Bacillati</taxon>
        <taxon>Bacillota</taxon>
        <taxon>Clostridia</taxon>
        <taxon>Eubacteriales</taxon>
        <taxon>Oscillospiraceae</taxon>
        <taxon>Flavonifractor</taxon>
    </lineage>
</organism>
<dbReference type="RefSeq" id="WP_044943555.1">
    <property type="nucleotide sequence ID" value="NZ_KN174169.1"/>
</dbReference>
<dbReference type="eggNOG" id="COG1670">
    <property type="taxonomic scope" value="Bacteria"/>
</dbReference>
<name>A0A096B064_FLAPL</name>
<dbReference type="InterPro" id="IPR016181">
    <property type="entry name" value="Acyl_CoA_acyltransferase"/>
</dbReference>
<reference evidence="6 7" key="1">
    <citation type="submission" date="2011-08" db="EMBL/GenBank/DDBJ databases">
        <title>The Genome Sequence of Clostridium orbiscindens 1_3_50AFAA.</title>
        <authorList>
            <consortium name="The Broad Institute Genome Sequencing Platform"/>
            <person name="Earl A."/>
            <person name="Ward D."/>
            <person name="Feldgarden M."/>
            <person name="Gevers D."/>
            <person name="Daigneault M."/>
            <person name="Strauss J."/>
            <person name="Allen-Vercoe E."/>
            <person name="Young S.K."/>
            <person name="Zeng Q."/>
            <person name="Gargeya S."/>
            <person name="Fitzgerald M."/>
            <person name="Haas B."/>
            <person name="Abouelleil A."/>
            <person name="Alvarado L."/>
            <person name="Arachchi H.M."/>
            <person name="Berlin A."/>
            <person name="Brown A."/>
            <person name="Chapman S.B."/>
            <person name="Chen Z."/>
            <person name="Dunbar C."/>
            <person name="Freedman E."/>
            <person name="Gearin G."/>
            <person name="Gellesch M."/>
            <person name="Goldberg J."/>
            <person name="Griggs A."/>
            <person name="Gujja S."/>
            <person name="Heiman D."/>
            <person name="Howarth C."/>
            <person name="Larson L."/>
            <person name="Lui A."/>
            <person name="MacDonald P.J.P."/>
            <person name="Montmayeur A."/>
            <person name="Murphy C."/>
            <person name="Neiman D."/>
            <person name="Pearson M."/>
            <person name="Priest M."/>
            <person name="Roberts A."/>
            <person name="Saif S."/>
            <person name="Shea T."/>
            <person name="Shenoy N."/>
            <person name="Sisk P."/>
            <person name="Stolte C."/>
            <person name="Sykes S."/>
            <person name="Wortman J."/>
            <person name="Nusbaum C."/>
            <person name="Birren B."/>
        </authorList>
    </citation>
    <scope>NUCLEOTIDE SEQUENCE [LARGE SCALE GENOMIC DNA]</scope>
    <source>
        <strain evidence="6 7">1_3_50AFAA</strain>
    </source>
</reference>
<proteinExistence type="inferred from homology"/>
<keyword evidence="1" id="KW-0808">Transferase</keyword>
<evidence type="ECO:0000313" key="6">
    <source>
        <dbReference type="EMBL" id="KGF52485.1"/>
    </source>
</evidence>
<dbReference type="HOGENOM" id="CLU_013985_40_1_9"/>
<feature type="chain" id="PRO_5001916805" description="N-acetyltransferase domain-containing protein" evidence="4">
    <location>
        <begin position="22"/>
        <end position="187"/>
    </location>
</feature>
<protein>
    <recommendedName>
        <fullName evidence="5">N-acetyltransferase domain-containing protein</fullName>
    </recommendedName>
</protein>
<evidence type="ECO:0000256" key="3">
    <source>
        <dbReference type="ARBA" id="ARBA00038502"/>
    </source>
</evidence>
<dbReference type="InterPro" id="IPR000182">
    <property type="entry name" value="GNAT_dom"/>
</dbReference>
<sequence length="187" mass="21121">MRRFVFRSPRLGFLAVGPALARPAAAFYHRNRAAFAPFDPVQPEDFFTEEGQAERLAEELGWAEVGRSFRFLLVQPRHPGKIIGALGFNEIVRGAFQSCFVSYKIDAALWGRGYGSEAIRYGTGWAFRVLGLHRAEANVMPRNAASLRAAEKAGYRPEGLARRYLNINGVWEDHIHMVKLNEEEFHA</sequence>
<keyword evidence="4" id="KW-0732">Signal</keyword>
<dbReference type="GO" id="GO:0008999">
    <property type="term" value="F:protein-N-terminal-alanine acetyltransferase activity"/>
    <property type="evidence" value="ECO:0007669"/>
    <property type="project" value="TreeGrafter"/>
</dbReference>
<dbReference type="Pfam" id="PF13302">
    <property type="entry name" value="Acetyltransf_3"/>
    <property type="match status" value="1"/>
</dbReference>
<evidence type="ECO:0000256" key="2">
    <source>
        <dbReference type="ARBA" id="ARBA00023315"/>
    </source>
</evidence>
<keyword evidence="2" id="KW-0012">Acyltransferase</keyword>
<dbReference type="AlphaFoldDB" id="A0A096B064"/>
<dbReference type="SUPFAM" id="SSF55729">
    <property type="entry name" value="Acyl-CoA N-acyltransferases (Nat)"/>
    <property type="match status" value="1"/>
</dbReference>
<evidence type="ECO:0000256" key="1">
    <source>
        <dbReference type="ARBA" id="ARBA00022679"/>
    </source>
</evidence>
<evidence type="ECO:0000256" key="4">
    <source>
        <dbReference type="SAM" id="SignalP"/>
    </source>
</evidence>
<dbReference type="PANTHER" id="PTHR43792:SF8">
    <property type="entry name" value="[RIBOSOMAL PROTEIN US5]-ALANINE N-ACETYLTRANSFERASE"/>
    <property type="match status" value="1"/>
</dbReference>